<keyword evidence="2" id="KW-1185">Reference proteome</keyword>
<proteinExistence type="predicted"/>
<dbReference type="Proteomes" id="UP001054945">
    <property type="component" value="Unassembled WGS sequence"/>
</dbReference>
<dbReference type="AlphaFoldDB" id="A0AAV4UM22"/>
<evidence type="ECO:0000313" key="2">
    <source>
        <dbReference type="Proteomes" id="UP001054945"/>
    </source>
</evidence>
<accession>A0AAV4UM22</accession>
<sequence length="116" mass="12787">MLQNHTHQSPKLLVAGLSPPFQTHAFPTEGCLYGVLSIKCSISNLFHVPNKEGKKGSANTKRLFGQISLAVRGPNIVLGTKKEEDIGKNKRDGKKRKVFINGTFRSRCPRTSVLSK</sequence>
<comment type="caution">
    <text evidence="1">The sequence shown here is derived from an EMBL/GenBank/DDBJ whole genome shotgun (WGS) entry which is preliminary data.</text>
</comment>
<reference evidence="1 2" key="1">
    <citation type="submission" date="2021-06" db="EMBL/GenBank/DDBJ databases">
        <title>Caerostris extrusa draft genome.</title>
        <authorList>
            <person name="Kono N."/>
            <person name="Arakawa K."/>
        </authorList>
    </citation>
    <scope>NUCLEOTIDE SEQUENCE [LARGE SCALE GENOMIC DNA]</scope>
</reference>
<gene>
    <name evidence="1" type="ORF">CEXT_267651</name>
</gene>
<protein>
    <submittedName>
        <fullName evidence="1">Uncharacterized protein</fullName>
    </submittedName>
</protein>
<evidence type="ECO:0000313" key="1">
    <source>
        <dbReference type="EMBL" id="GIY58515.1"/>
    </source>
</evidence>
<name>A0AAV4UM22_CAEEX</name>
<organism evidence="1 2">
    <name type="scientific">Caerostris extrusa</name>
    <name type="common">Bark spider</name>
    <name type="synonym">Caerostris bankana</name>
    <dbReference type="NCBI Taxonomy" id="172846"/>
    <lineage>
        <taxon>Eukaryota</taxon>
        <taxon>Metazoa</taxon>
        <taxon>Ecdysozoa</taxon>
        <taxon>Arthropoda</taxon>
        <taxon>Chelicerata</taxon>
        <taxon>Arachnida</taxon>
        <taxon>Araneae</taxon>
        <taxon>Araneomorphae</taxon>
        <taxon>Entelegynae</taxon>
        <taxon>Araneoidea</taxon>
        <taxon>Araneidae</taxon>
        <taxon>Caerostris</taxon>
    </lineage>
</organism>
<dbReference type="EMBL" id="BPLR01013072">
    <property type="protein sequence ID" value="GIY58515.1"/>
    <property type="molecule type" value="Genomic_DNA"/>
</dbReference>